<dbReference type="PROSITE" id="PS50262">
    <property type="entry name" value="G_PROTEIN_RECEP_F1_2"/>
    <property type="match status" value="1"/>
</dbReference>
<keyword evidence="2 5" id="KW-0812">Transmembrane</keyword>
<protein>
    <recommendedName>
        <fullName evidence="6">G-protein coupled receptors family 1 profile domain-containing protein</fullName>
    </recommendedName>
</protein>
<keyword evidence="8" id="KW-1185">Reference proteome</keyword>
<dbReference type="Pfam" id="PF00001">
    <property type="entry name" value="7tm_1"/>
    <property type="match status" value="1"/>
</dbReference>
<dbReference type="InterPro" id="IPR017452">
    <property type="entry name" value="GPCR_Rhodpsn_7TM"/>
</dbReference>
<evidence type="ECO:0000313" key="7">
    <source>
        <dbReference type="EMBL" id="CAC5394641.1"/>
    </source>
</evidence>
<name>A0A6J8CG45_MYTCO</name>
<dbReference type="PANTHER" id="PTHR47023:SF1">
    <property type="entry name" value="SEX PEPTIDE RECEPTOR"/>
    <property type="match status" value="1"/>
</dbReference>
<keyword evidence="4 5" id="KW-0472">Membrane</keyword>
<organism evidence="7 8">
    <name type="scientific">Mytilus coruscus</name>
    <name type="common">Sea mussel</name>
    <dbReference type="NCBI Taxonomy" id="42192"/>
    <lineage>
        <taxon>Eukaryota</taxon>
        <taxon>Metazoa</taxon>
        <taxon>Spiralia</taxon>
        <taxon>Lophotrochozoa</taxon>
        <taxon>Mollusca</taxon>
        <taxon>Bivalvia</taxon>
        <taxon>Autobranchia</taxon>
        <taxon>Pteriomorphia</taxon>
        <taxon>Mytilida</taxon>
        <taxon>Mytiloidea</taxon>
        <taxon>Mytilidae</taxon>
        <taxon>Mytilinae</taxon>
        <taxon>Mytilus</taxon>
    </lineage>
</organism>
<evidence type="ECO:0000256" key="2">
    <source>
        <dbReference type="ARBA" id="ARBA00022692"/>
    </source>
</evidence>
<proteinExistence type="predicted"/>
<accession>A0A6J8CG45</accession>
<dbReference type="GO" id="GO:0004930">
    <property type="term" value="F:G protein-coupled receptor activity"/>
    <property type="evidence" value="ECO:0007669"/>
    <property type="project" value="InterPro"/>
</dbReference>
<gene>
    <name evidence="7" type="ORF">MCOR_29370</name>
</gene>
<evidence type="ECO:0000256" key="4">
    <source>
        <dbReference type="ARBA" id="ARBA00023136"/>
    </source>
</evidence>
<evidence type="ECO:0000256" key="3">
    <source>
        <dbReference type="ARBA" id="ARBA00022989"/>
    </source>
</evidence>
<dbReference type="GO" id="GO:0016020">
    <property type="term" value="C:membrane"/>
    <property type="evidence" value="ECO:0007669"/>
    <property type="project" value="UniProtKB-SubCell"/>
</dbReference>
<dbReference type="SUPFAM" id="SSF81321">
    <property type="entry name" value="Family A G protein-coupled receptor-like"/>
    <property type="match status" value="1"/>
</dbReference>
<feature type="transmembrane region" description="Helical" evidence="5">
    <location>
        <begin position="282"/>
        <end position="309"/>
    </location>
</feature>
<feature type="transmembrane region" description="Helical" evidence="5">
    <location>
        <begin position="234"/>
        <end position="255"/>
    </location>
</feature>
<evidence type="ECO:0000256" key="5">
    <source>
        <dbReference type="SAM" id="Phobius"/>
    </source>
</evidence>
<evidence type="ECO:0000313" key="8">
    <source>
        <dbReference type="Proteomes" id="UP000507470"/>
    </source>
</evidence>
<dbReference type="InterPro" id="IPR000276">
    <property type="entry name" value="GPCR_Rhodpsn"/>
</dbReference>
<dbReference type="Proteomes" id="UP000507470">
    <property type="component" value="Unassembled WGS sequence"/>
</dbReference>
<dbReference type="OrthoDB" id="6087625at2759"/>
<feature type="transmembrane region" description="Helical" evidence="5">
    <location>
        <begin position="329"/>
        <end position="349"/>
    </location>
</feature>
<reference evidence="7 8" key="1">
    <citation type="submission" date="2020-06" db="EMBL/GenBank/DDBJ databases">
        <authorList>
            <person name="Li R."/>
            <person name="Bekaert M."/>
        </authorList>
    </citation>
    <scope>NUCLEOTIDE SEQUENCE [LARGE SCALE GENOMIC DNA]</scope>
    <source>
        <strain evidence="8">wild</strain>
    </source>
</reference>
<comment type="subcellular location">
    <subcellularLocation>
        <location evidence="1">Membrane</location>
    </subcellularLocation>
</comment>
<evidence type="ECO:0000256" key="1">
    <source>
        <dbReference type="ARBA" id="ARBA00004370"/>
    </source>
</evidence>
<feature type="transmembrane region" description="Helical" evidence="5">
    <location>
        <begin position="83"/>
        <end position="104"/>
    </location>
</feature>
<feature type="transmembrane region" description="Helical" evidence="5">
    <location>
        <begin position="124"/>
        <end position="146"/>
    </location>
</feature>
<feature type="transmembrane region" description="Helical" evidence="5">
    <location>
        <begin position="47"/>
        <end position="71"/>
    </location>
</feature>
<feature type="domain" description="G-protein coupled receptors family 1 profile" evidence="6">
    <location>
        <begin position="58"/>
        <end position="336"/>
    </location>
</feature>
<dbReference type="InterPro" id="IPR053071">
    <property type="entry name" value="GPCR1-related_rcpt"/>
</dbReference>
<keyword evidence="3 5" id="KW-1133">Transmembrane helix</keyword>
<dbReference type="Gene3D" id="1.20.1070.10">
    <property type="entry name" value="Rhodopsin 7-helix transmembrane proteins"/>
    <property type="match status" value="1"/>
</dbReference>
<dbReference type="EMBL" id="CACVKT020005342">
    <property type="protein sequence ID" value="CAC5394641.1"/>
    <property type="molecule type" value="Genomic_DNA"/>
</dbReference>
<dbReference type="AlphaFoldDB" id="A0A6J8CG45"/>
<dbReference type="PANTHER" id="PTHR47023">
    <property type="entry name" value="SEX PEPTIDE RECEPTOR"/>
    <property type="match status" value="1"/>
</dbReference>
<feature type="transmembrane region" description="Helical" evidence="5">
    <location>
        <begin position="166"/>
        <end position="187"/>
    </location>
</feature>
<evidence type="ECO:0000259" key="6">
    <source>
        <dbReference type="PROSITE" id="PS50262"/>
    </source>
</evidence>
<sequence length="385" mass="45005">MEAAFFSLRFDNTTENITENNILHNKTNGIFIVDFRVYYRYGFEFSLYGYFMPVWTLLNIVLYTTMIFVFVKCNLTSKTHLCLIALAISDSIAPICPSFFWFYFFTVKEEFRYVPFEWCRAFHYLTEIIPSLFTYTSFFLTLVLAIQRYTVIAFPFKVGKLCSLKIMHICIILCFVGSISIRAIHFFHYSYVKQIIQRNENKNTTEEICAFGDPEWLDIKFSKYAAILQTTHTIIVNVIPCTILIIIECLMLRAVHKSSISRKRMVRSSTGLSKLQKNEKRLTYTTIAITGVLLLYKIPTICIQIIDILRSMFGIQLLTNYYDLWTTNVVLNIFYWMCTPSNFLITCYLSGEFRKGLKGLFRRSKNRVHIQNFSSLSSDTASSHM</sequence>